<keyword evidence="3" id="KW-1185">Reference proteome</keyword>
<name>A0A2G8K4V1_STIJA</name>
<keyword evidence="1" id="KW-1133">Transmembrane helix</keyword>
<keyword evidence="1" id="KW-0812">Transmembrane</keyword>
<evidence type="ECO:0000313" key="2">
    <source>
        <dbReference type="EMBL" id="PIK43022.1"/>
    </source>
</evidence>
<keyword evidence="1" id="KW-0472">Membrane</keyword>
<reference evidence="2 3" key="1">
    <citation type="journal article" date="2017" name="PLoS Biol.">
        <title>The sea cucumber genome provides insights into morphological evolution and visceral regeneration.</title>
        <authorList>
            <person name="Zhang X."/>
            <person name="Sun L."/>
            <person name="Yuan J."/>
            <person name="Sun Y."/>
            <person name="Gao Y."/>
            <person name="Zhang L."/>
            <person name="Li S."/>
            <person name="Dai H."/>
            <person name="Hamel J.F."/>
            <person name="Liu C."/>
            <person name="Yu Y."/>
            <person name="Liu S."/>
            <person name="Lin W."/>
            <person name="Guo K."/>
            <person name="Jin S."/>
            <person name="Xu P."/>
            <person name="Storey K.B."/>
            <person name="Huan P."/>
            <person name="Zhang T."/>
            <person name="Zhou Y."/>
            <person name="Zhang J."/>
            <person name="Lin C."/>
            <person name="Li X."/>
            <person name="Xing L."/>
            <person name="Huo D."/>
            <person name="Sun M."/>
            <person name="Wang L."/>
            <person name="Mercier A."/>
            <person name="Li F."/>
            <person name="Yang H."/>
            <person name="Xiang J."/>
        </authorList>
    </citation>
    <scope>NUCLEOTIDE SEQUENCE [LARGE SCALE GENOMIC DNA]</scope>
    <source>
        <strain evidence="2">Shaxun</strain>
        <tissue evidence="2">Muscle</tissue>
    </source>
</reference>
<proteinExistence type="predicted"/>
<evidence type="ECO:0000313" key="3">
    <source>
        <dbReference type="Proteomes" id="UP000230750"/>
    </source>
</evidence>
<sequence>MNFSLQLFPQRNLTPKQHIIIHYPRIIRELGPLRQYSSIRFEGKHKLFKQFANICNNFQNISKTLATKYQLAQCYDFLIEKPIDSEDVILSKEVITTIGNLEYSEKVAARLSCGMEDKIVVAGVAELHGYEFRESATVVMIWTEEGPTFGEVFQLPSQQLQFLPLDVSTSASSSSSCVDIEDEGTSISQDESLCDTDTSFQPPPLKREKRVHFDVRNILIANANGRRAMKNTDENKFCNKADRHSIVELCISHMMECHGDKPSSFIKGALAQAIVIAFPCLNDSDAPLGYEAWYCKGAKGRPATGYLEEHLRYRRKRVIVMNEPEKGKKKDELPKEGPMLAPVAPENEEELVMMNQWLKYNKEPEDQVTVFMGKTAFYRQKRIKESLGSVNTTIAEFPRLLDPGMIEQDFALLYPSRSNKLYQRWEKVARKVILYSQQLNWREVLGMQNTNIDDLTREVFDIDQYVKTLKATDTHQPFVVCRGSRITPSQTYVIIERNALPQQSLMKAIDVCFKAMYIFDIEYQPTCKIAWQFLQVVIYDFTEASITSSIRNLRAIHRIRFKVVLLFLTIHCIYIMHYILIEQI</sequence>
<dbReference type="PANTHER" id="PTHR31025">
    <property type="entry name" value="SI:CH211-196P9.1-RELATED"/>
    <property type="match status" value="1"/>
</dbReference>
<organism evidence="2 3">
    <name type="scientific">Stichopus japonicus</name>
    <name type="common">Sea cucumber</name>
    <dbReference type="NCBI Taxonomy" id="307972"/>
    <lineage>
        <taxon>Eukaryota</taxon>
        <taxon>Metazoa</taxon>
        <taxon>Echinodermata</taxon>
        <taxon>Eleutherozoa</taxon>
        <taxon>Echinozoa</taxon>
        <taxon>Holothuroidea</taxon>
        <taxon>Aspidochirotacea</taxon>
        <taxon>Aspidochirotida</taxon>
        <taxon>Stichopodidae</taxon>
        <taxon>Apostichopus</taxon>
    </lineage>
</organism>
<gene>
    <name evidence="2" type="ORF">BSL78_20119</name>
</gene>
<dbReference type="EMBL" id="MRZV01000883">
    <property type="protein sequence ID" value="PIK43022.1"/>
    <property type="molecule type" value="Genomic_DNA"/>
</dbReference>
<dbReference type="Proteomes" id="UP000230750">
    <property type="component" value="Unassembled WGS sequence"/>
</dbReference>
<comment type="caution">
    <text evidence="2">The sequence shown here is derived from an EMBL/GenBank/DDBJ whole genome shotgun (WGS) entry which is preliminary data.</text>
</comment>
<dbReference type="AlphaFoldDB" id="A0A2G8K4V1"/>
<accession>A0A2G8K4V1</accession>
<feature type="transmembrane region" description="Helical" evidence="1">
    <location>
        <begin position="561"/>
        <end position="581"/>
    </location>
</feature>
<evidence type="ECO:0000256" key="1">
    <source>
        <dbReference type="SAM" id="Phobius"/>
    </source>
</evidence>
<dbReference type="PANTHER" id="PTHR31025:SF9">
    <property type="entry name" value="SI:DKEY-286J15.1"/>
    <property type="match status" value="1"/>
</dbReference>
<protein>
    <submittedName>
        <fullName evidence="2">Uncharacterized protein</fullName>
    </submittedName>
</protein>
<dbReference type="OrthoDB" id="7961282at2759"/>